<gene>
    <name evidence="2" type="ORF">SCUCBS95973_009833</name>
</gene>
<keyword evidence="1" id="KW-1133">Transmembrane helix</keyword>
<organism evidence="2 3">
    <name type="scientific">Sporothrix curviconia</name>
    <dbReference type="NCBI Taxonomy" id="1260050"/>
    <lineage>
        <taxon>Eukaryota</taxon>
        <taxon>Fungi</taxon>
        <taxon>Dikarya</taxon>
        <taxon>Ascomycota</taxon>
        <taxon>Pezizomycotina</taxon>
        <taxon>Sordariomycetes</taxon>
        <taxon>Sordariomycetidae</taxon>
        <taxon>Ophiostomatales</taxon>
        <taxon>Ophiostomataceae</taxon>
        <taxon>Sporothrix</taxon>
    </lineage>
</organism>
<feature type="transmembrane region" description="Helical" evidence="1">
    <location>
        <begin position="114"/>
        <end position="134"/>
    </location>
</feature>
<sequence>MKSASHEQVEITAAADPAVATTNTPPADTSAISASELHGRAIQQQEHNRTYWQTLRRDPWLLFWIGVMLWTMGVRGFENQAGGSVLSVTEFKQRFGQLEASTGEYFIATKWQSAIAGAGNAFCILGATLASIFVDMVGYKPIV</sequence>
<accession>A0ABP0CYT5</accession>
<protein>
    <submittedName>
        <fullName evidence="2">Uncharacterized protein</fullName>
    </submittedName>
</protein>
<keyword evidence="1" id="KW-0472">Membrane</keyword>
<keyword evidence="3" id="KW-1185">Reference proteome</keyword>
<evidence type="ECO:0000313" key="2">
    <source>
        <dbReference type="EMBL" id="CAK7237101.1"/>
    </source>
</evidence>
<reference evidence="2 3" key="1">
    <citation type="submission" date="2024-01" db="EMBL/GenBank/DDBJ databases">
        <authorList>
            <person name="Allen C."/>
            <person name="Tagirdzhanova G."/>
        </authorList>
    </citation>
    <scope>NUCLEOTIDE SEQUENCE [LARGE SCALE GENOMIC DNA]</scope>
</reference>
<evidence type="ECO:0000313" key="3">
    <source>
        <dbReference type="Proteomes" id="UP001642405"/>
    </source>
</evidence>
<comment type="caution">
    <text evidence="2">The sequence shown here is derived from an EMBL/GenBank/DDBJ whole genome shotgun (WGS) entry which is preliminary data.</text>
</comment>
<feature type="transmembrane region" description="Helical" evidence="1">
    <location>
        <begin position="59"/>
        <end position="77"/>
    </location>
</feature>
<proteinExistence type="predicted"/>
<evidence type="ECO:0000256" key="1">
    <source>
        <dbReference type="SAM" id="Phobius"/>
    </source>
</evidence>
<dbReference type="EMBL" id="CAWUHB010000135">
    <property type="protein sequence ID" value="CAK7237101.1"/>
    <property type="molecule type" value="Genomic_DNA"/>
</dbReference>
<dbReference type="Proteomes" id="UP001642405">
    <property type="component" value="Unassembled WGS sequence"/>
</dbReference>
<name>A0ABP0CYT5_9PEZI</name>
<keyword evidence="1" id="KW-0812">Transmembrane</keyword>
<feature type="non-terminal residue" evidence="2">
    <location>
        <position position="143"/>
    </location>
</feature>